<keyword evidence="3" id="KW-1185">Reference proteome</keyword>
<gene>
    <name evidence="2" type="ORF">CORT_0C01280</name>
</gene>
<evidence type="ECO:0000313" key="2">
    <source>
        <dbReference type="EMBL" id="CCG25505.1"/>
    </source>
</evidence>
<dbReference type="GO" id="GO:0110078">
    <property type="term" value="C:TTT Hsp90 cochaperone complex"/>
    <property type="evidence" value="ECO:0007669"/>
    <property type="project" value="InterPro"/>
</dbReference>
<organism evidence="2 3">
    <name type="scientific">Candida orthopsilosis (strain 90-125)</name>
    <name type="common">Yeast</name>
    <dbReference type="NCBI Taxonomy" id="1136231"/>
    <lineage>
        <taxon>Eukaryota</taxon>
        <taxon>Fungi</taxon>
        <taxon>Dikarya</taxon>
        <taxon>Ascomycota</taxon>
        <taxon>Saccharomycotina</taxon>
        <taxon>Pichiomycetes</taxon>
        <taxon>Debaryomycetaceae</taxon>
        <taxon>Candida/Lodderomyces clade</taxon>
        <taxon>Candida</taxon>
    </lineage>
</organism>
<proteinExistence type="inferred from homology"/>
<dbReference type="InterPro" id="IPR018870">
    <property type="entry name" value="Tti2"/>
</dbReference>
<evidence type="ECO:0000256" key="1">
    <source>
        <dbReference type="ARBA" id="ARBA00034736"/>
    </source>
</evidence>
<dbReference type="KEGG" id="cot:CORT_0C01280"/>
<comment type="similarity">
    <text evidence="1">Belongs to the TTI2 family.</text>
</comment>
<protein>
    <submittedName>
        <fullName evidence="2">Uncharacterized protein</fullName>
    </submittedName>
</protein>
<dbReference type="Pfam" id="PF10521">
    <property type="entry name" value="Tti2"/>
    <property type="match status" value="1"/>
</dbReference>
<sequence>MKIDEISDTTEENDFGKILRNLNNVSQPPEKYHKDLLDLEASTHWNLDIVRAISLHANPNLPWCSEANAQIVESIIRKRDIDQYLSIFIQDDFCTRLKKIEKLAQWGRGKQSALKPRLSFQEQNFDAIPLAQAWFLIGATKNEDKEVCKLILLLIIDSLQFDIPAKIQACKLLVHLKIHNTPSIMNLIEPLRQNLAKCLNHIPSITPEKDSLLLLTVSYPCIYRIDTEFGTDLNFIETIATILSSINYVIKYPMLSTFLLDQLRICISHIGISVLISISKIFYTLNQIITNIGILEQSPSIIQHALDVENDILQLESPLVYTFVYDLLGAYYILRKRVEIYNIDELADSIQRNLSSLRQLSIVCAKLSDFEDIQDSINKIT</sequence>
<dbReference type="eggNOG" id="ENOG502S9D8">
    <property type="taxonomic scope" value="Eukaryota"/>
</dbReference>
<evidence type="ECO:0000313" key="3">
    <source>
        <dbReference type="Proteomes" id="UP000005018"/>
    </source>
</evidence>
<dbReference type="RefSeq" id="XP_003868409.1">
    <property type="nucleotide sequence ID" value="XM_003868361.1"/>
</dbReference>
<dbReference type="AlphaFoldDB" id="H8X2F8"/>
<dbReference type="EMBL" id="HE681721">
    <property type="protein sequence ID" value="CCG25505.1"/>
    <property type="molecule type" value="Genomic_DNA"/>
</dbReference>
<dbReference type="HOGENOM" id="CLU_855292_0_0_1"/>
<dbReference type="GeneID" id="14539787"/>
<reference evidence="2 3" key="1">
    <citation type="journal article" date="2012" name="PLoS ONE">
        <title>Sequence and analysis of the genome of the pathogenic yeast Candida orthopsilosis.</title>
        <authorList>
            <person name="Riccombeni A."/>
            <person name="Vidanes G."/>
            <person name="Proux-Wera E."/>
            <person name="Wolfe K.H."/>
            <person name="Butler G."/>
        </authorList>
    </citation>
    <scope>NUCLEOTIDE SEQUENCE [LARGE SCALE GENOMIC DNA]</scope>
    <source>
        <strain evidence="2 3">Co 90-125</strain>
    </source>
</reference>
<dbReference type="Proteomes" id="UP000005018">
    <property type="component" value="Chromosome 3"/>
</dbReference>
<accession>H8X2F8</accession>
<name>H8X2F8_CANO9</name>
<dbReference type="OrthoDB" id="6417021at2759"/>